<dbReference type="Proteomes" id="UP000027981">
    <property type="component" value="Chromosome"/>
</dbReference>
<comment type="subcellular location">
    <subcellularLocation>
        <location evidence="1">Membrane</location>
        <topology evidence="1">Multi-pass membrane protein</topology>
    </subcellularLocation>
</comment>
<feature type="transmembrane region" description="Helical" evidence="5">
    <location>
        <begin position="165"/>
        <end position="184"/>
    </location>
</feature>
<keyword evidence="4 5" id="KW-0472">Membrane</keyword>
<reference evidence="8" key="1">
    <citation type="submission" date="2013-06" db="EMBL/GenBank/DDBJ databases">
        <title>Complete Genome Sequence of Hyperthermophilic Palaeococcus pacificus DY20341T, Isolated from a Deep-Sea Hydrothermal Sediments.</title>
        <authorList>
            <person name="Zeng X."/>
            <person name="Shao Z."/>
        </authorList>
    </citation>
    <scope>NUCLEOTIDE SEQUENCE [LARGE SCALE GENOMIC DNA]</scope>
    <source>
        <strain evidence="8">DY20341</strain>
    </source>
</reference>
<feature type="transmembrane region" description="Helical" evidence="5">
    <location>
        <begin position="83"/>
        <end position="104"/>
    </location>
</feature>
<organism evidence="7 8">
    <name type="scientific">Palaeococcus pacificus DY20341</name>
    <dbReference type="NCBI Taxonomy" id="1343739"/>
    <lineage>
        <taxon>Archaea</taxon>
        <taxon>Methanobacteriati</taxon>
        <taxon>Methanobacteriota</taxon>
        <taxon>Thermococci</taxon>
        <taxon>Thermococcales</taxon>
        <taxon>Thermococcaceae</taxon>
        <taxon>Palaeococcus</taxon>
    </lineage>
</organism>
<feature type="transmembrane region" description="Helical" evidence="5">
    <location>
        <begin position="53"/>
        <end position="71"/>
    </location>
</feature>
<feature type="transmembrane region" description="Helical" evidence="5">
    <location>
        <begin position="110"/>
        <end position="132"/>
    </location>
</feature>
<feature type="domain" description="EamA" evidence="6">
    <location>
        <begin position="166"/>
        <end position="300"/>
    </location>
</feature>
<dbReference type="SUPFAM" id="SSF103481">
    <property type="entry name" value="Multidrug resistance efflux transporter EmrE"/>
    <property type="match status" value="2"/>
</dbReference>
<evidence type="ECO:0000256" key="1">
    <source>
        <dbReference type="ARBA" id="ARBA00004141"/>
    </source>
</evidence>
<dbReference type="STRING" id="1343739.PAP_08085"/>
<dbReference type="HOGENOM" id="CLU_033863_4_1_2"/>
<dbReference type="Pfam" id="PF00892">
    <property type="entry name" value="EamA"/>
    <property type="match status" value="2"/>
</dbReference>
<dbReference type="eggNOG" id="arCOG00271">
    <property type="taxonomic scope" value="Archaea"/>
</dbReference>
<dbReference type="KEGG" id="ppac:PAP_08085"/>
<feature type="transmembrane region" description="Helical" evidence="5">
    <location>
        <begin position="196"/>
        <end position="217"/>
    </location>
</feature>
<evidence type="ECO:0000256" key="5">
    <source>
        <dbReference type="SAM" id="Phobius"/>
    </source>
</evidence>
<dbReference type="GO" id="GO:0016020">
    <property type="term" value="C:membrane"/>
    <property type="evidence" value="ECO:0007669"/>
    <property type="project" value="UniProtKB-SubCell"/>
</dbReference>
<dbReference type="AlphaFoldDB" id="A0A075LTB8"/>
<keyword evidence="3 5" id="KW-1133">Transmembrane helix</keyword>
<gene>
    <name evidence="7" type="ORF">PAP_08085</name>
</gene>
<reference evidence="7 8" key="2">
    <citation type="journal article" date="2015" name="Genome Announc.">
        <title>Complete Genome Sequence of Hyperthermophilic Piezophilic Archaeon Palaeococcus pacificus DY20341T, Isolated from Deep-Sea Hydrothermal Sediments.</title>
        <authorList>
            <person name="Zeng X."/>
            <person name="Jebbar M."/>
            <person name="Shao Z."/>
        </authorList>
    </citation>
    <scope>NUCLEOTIDE SEQUENCE [LARGE SCALE GENOMIC DNA]</scope>
    <source>
        <strain evidence="7 8">DY20341</strain>
    </source>
</reference>
<feature type="transmembrane region" description="Helical" evidence="5">
    <location>
        <begin position="21"/>
        <end position="41"/>
    </location>
</feature>
<dbReference type="PANTHER" id="PTHR32322:SF2">
    <property type="entry name" value="EAMA DOMAIN-CONTAINING PROTEIN"/>
    <property type="match status" value="1"/>
</dbReference>
<feature type="domain" description="EamA" evidence="6">
    <location>
        <begin position="25"/>
        <end position="154"/>
    </location>
</feature>
<dbReference type="EMBL" id="CP006019">
    <property type="protein sequence ID" value="AIF70005.1"/>
    <property type="molecule type" value="Genomic_DNA"/>
</dbReference>
<dbReference type="InterPro" id="IPR050638">
    <property type="entry name" value="AA-Vitamin_Transporters"/>
</dbReference>
<feature type="transmembrane region" description="Helical" evidence="5">
    <location>
        <begin position="284"/>
        <end position="303"/>
    </location>
</feature>
<feature type="transmembrane region" description="Helical" evidence="5">
    <location>
        <begin position="261"/>
        <end position="278"/>
    </location>
</feature>
<accession>A0A075LTB8</accession>
<keyword evidence="2 5" id="KW-0812">Transmembrane</keyword>
<proteinExistence type="predicted"/>
<evidence type="ECO:0000313" key="8">
    <source>
        <dbReference type="Proteomes" id="UP000027981"/>
    </source>
</evidence>
<name>A0A075LTB8_9EURY</name>
<evidence type="ECO:0000256" key="2">
    <source>
        <dbReference type="ARBA" id="ARBA00022692"/>
    </source>
</evidence>
<evidence type="ECO:0000256" key="3">
    <source>
        <dbReference type="ARBA" id="ARBA00022989"/>
    </source>
</evidence>
<feature type="transmembrane region" description="Helical" evidence="5">
    <location>
        <begin position="139"/>
        <end position="159"/>
    </location>
</feature>
<dbReference type="InterPro" id="IPR037185">
    <property type="entry name" value="EmrE-like"/>
</dbReference>
<dbReference type="Gene3D" id="1.10.3730.20">
    <property type="match status" value="2"/>
</dbReference>
<evidence type="ECO:0000256" key="4">
    <source>
        <dbReference type="ARBA" id="ARBA00023136"/>
    </source>
</evidence>
<evidence type="ECO:0000313" key="7">
    <source>
        <dbReference type="EMBL" id="AIF70005.1"/>
    </source>
</evidence>
<evidence type="ECO:0000259" key="6">
    <source>
        <dbReference type="Pfam" id="PF00892"/>
    </source>
</evidence>
<keyword evidence="8" id="KW-1185">Reference proteome</keyword>
<dbReference type="InterPro" id="IPR000620">
    <property type="entry name" value="EamA_dom"/>
</dbReference>
<feature type="transmembrane region" description="Helical" evidence="5">
    <location>
        <begin position="229"/>
        <end position="249"/>
    </location>
</feature>
<dbReference type="PANTHER" id="PTHR32322">
    <property type="entry name" value="INNER MEMBRANE TRANSPORTER"/>
    <property type="match status" value="1"/>
</dbReference>
<protein>
    <recommendedName>
        <fullName evidence="6">EamA domain-containing protein</fullName>
    </recommendedName>
</protein>
<sequence length="311" mass="34596">MPFSSRNAFKFLDQFISMRRAHALLEALLVTFLWSTSYVLIKIGLKEVNPLSFAAYRYLLGSAILVLFVLLKYKEVRITSKQILWVILLGFTGYTVAQGLQFVGLSYLPAITVTFLLNLTPLFVVFLSVVFLREVPSPVQLLGIVAVLTGVGVFFSESTLVFDEVIGIVVTLVSGVGWASYMVIMRYYLKRSEENVIALTSWSMVFGAAILFGVAGLSGNLVLPSLKAWSIIVFLAIINTALAFVLWNHALKVLKAYEQSILQNTMLIQITLLAYTFLGERLTFHKVVGLGIVFCGVLLVQLYPNIKKENC</sequence>